<evidence type="ECO:0000259" key="1">
    <source>
        <dbReference type="Pfam" id="PF12680"/>
    </source>
</evidence>
<dbReference type="EMBL" id="AOHV01000040">
    <property type="protein sequence ID" value="ELY34594.1"/>
    <property type="molecule type" value="Genomic_DNA"/>
</dbReference>
<dbReference type="EMBL" id="CP002062">
    <property type="protein sequence ID" value="ADJ14225.1"/>
    <property type="molecule type" value="Genomic_DNA"/>
</dbReference>
<dbReference type="AlphaFoldDB" id="D8J8P0"/>
<dbReference type="GeneID" id="9418633"/>
<protein>
    <recommendedName>
        <fullName evidence="1">SnoaL-like domain-containing protein</fullName>
    </recommendedName>
</protein>
<feature type="domain" description="SnoaL-like" evidence="1">
    <location>
        <begin position="4"/>
        <end position="95"/>
    </location>
</feature>
<name>D8J8P0_HALJB</name>
<dbReference type="Pfam" id="PF12680">
    <property type="entry name" value="SnoaL_2"/>
    <property type="match status" value="1"/>
</dbReference>
<evidence type="ECO:0000313" key="4">
    <source>
        <dbReference type="Proteomes" id="UP000000390"/>
    </source>
</evidence>
<evidence type="ECO:0000313" key="3">
    <source>
        <dbReference type="EMBL" id="ELY34594.1"/>
    </source>
</evidence>
<keyword evidence="5" id="KW-1185">Reference proteome</keyword>
<dbReference type="Proteomes" id="UP000011645">
    <property type="component" value="Unassembled WGS sequence"/>
</dbReference>
<dbReference type="OrthoDB" id="145984at2157"/>
<proteinExistence type="predicted"/>
<dbReference type="SUPFAM" id="SSF54427">
    <property type="entry name" value="NTF2-like"/>
    <property type="match status" value="1"/>
</dbReference>
<evidence type="ECO:0000313" key="5">
    <source>
        <dbReference type="Proteomes" id="UP000011645"/>
    </source>
</evidence>
<gene>
    <name evidence="2" type="ordered locus">HacjB3_04170</name>
    <name evidence="3" type="ORF">C497_15128</name>
</gene>
<dbReference type="PATRIC" id="fig|795797.18.peg.839"/>
<evidence type="ECO:0000313" key="2">
    <source>
        <dbReference type="EMBL" id="ADJ14225.1"/>
    </source>
</evidence>
<dbReference type="RefSeq" id="WP_008417769.1">
    <property type="nucleotide sequence ID" value="NC_014297.1"/>
</dbReference>
<dbReference type="HOGENOM" id="CLU_147287_1_1_2"/>
<dbReference type="InterPro" id="IPR032710">
    <property type="entry name" value="NTF2-like_dom_sf"/>
</dbReference>
<dbReference type="Gene3D" id="3.10.450.50">
    <property type="match status" value="1"/>
</dbReference>
<dbReference type="KEGG" id="hje:HacjB3_04170"/>
<accession>D8J8P0</accession>
<reference evidence="2 4" key="1">
    <citation type="journal article" date="2010" name="J. Bacteriol.">
        <title>Complete genome sequence of Halalkalicoccus jeotgali B3(T), an extremely halophilic archaeon.</title>
        <authorList>
            <person name="Roh S.W."/>
            <person name="Nam Y.D."/>
            <person name="Nam S.H."/>
            <person name="Choi S.H."/>
            <person name="Park H.S."/>
            <person name="Bae J.W."/>
        </authorList>
    </citation>
    <scope>NUCLEOTIDE SEQUENCE [LARGE SCALE GENOMIC DNA]</scope>
    <source>
        <strain evidence="2">B3</strain>
        <strain evidence="4">DSM 18796 / CECT 7217 / JCM 14584 / KCTC 4019 / B3</strain>
    </source>
</reference>
<sequence length="105" mass="12175">MHEAREYYRAIDSHAYDDLSELLDPAFVHYRPDRTIEGREGFVEFMREKRPMKDTSHEVRTVYEADEGVAVRGRLLDSEGEALFGFVDVFEFSTAGIAAIYTYSR</sequence>
<dbReference type="eggNOG" id="arCOG03106">
    <property type="taxonomic scope" value="Archaea"/>
</dbReference>
<dbReference type="Proteomes" id="UP000000390">
    <property type="component" value="Chromosome"/>
</dbReference>
<dbReference type="InterPro" id="IPR037401">
    <property type="entry name" value="SnoaL-like"/>
</dbReference>
<organism evidence="2 4">
    <name type="scientific">Halalkalicoccus jeotgali (strain DSM 18796 / CECT 7217 / JCM 14584 / KCTC 4019 / B3)</name>
    <dbReference type="NCBI Taxonomy" id="795797"/>
    <lineage>
        <taxon>Archaea</taxon>
        <taxon>Methanobacteriati</taxon>
        <taxon>Methanobacteriota</taxon>
        <taxon>Stenosarchaea group</taxon>
        <taxon>Halobacteria</taxon>
        <taxon>Halobacteriales</taxon>
        <taxon>Halococcaceae</taxon>
        <taxon>Halalkalicoccus</taxon>
    </lineage>
</organism>
<reference evidence="3 5" key="2">
    <citation type="journal article" date="2014" name="PLoS Genet.">
        <title>Phylogenetically driven sequencing of extremely halophilic archaea reveals strategies for static and dynamic osmo-response.</title>
        <authorList>
            <person name="Becker E.A."/>
            <person name="Seitzer P.M."/>
            <person name="Tritt A."/>
            <person name="Larsen D."/>
            <person name="Krusor M."/>
            <person name="Yao A.I."/>
            <person name="Wu D."/>
            <person name="Madern D."/>
            <person name="Eisen J.A."/>
            <person name="Darling A.E."/>
            <person name="Facciotti M.T."/>
        </authorList>
    </citation>
    <scope>NUCLEOTIDE SEQUENCE [LARGE SCALE GENOMIC DNA]</scope>
    <source>
        <strain evidence="3">B3</strain>
        <strain evidence="5">DSM 18796 / CECT 7217 / JCM 14584 / KCTC 4019 / B3</strain>
    </source>
</reference>